<protein>
    <submittedName>
        <fullName evidence="2">Uncharacterized protein</fullName>
    </submittedName>
</protein>
<evidence type="ECO:0000256" key="1">
    <source>
        <dbReference type="SAM" id="Phobius"/>
    </source>
</evidence>
<keyword evidence="1" id="KW-0812">Transmembrane</keyword>
<evidence type="ECO:0000313" key="3">
    <source>
        <dbReference type="Proteomes" id="UP000831495"/>
    </source>
</evidence>
<feature type="transmembrane region" description="Helical" evidence="1">
    <location>
        <begin position="62"/>
        <end position="81"/>
    </location>
</feature>
<dbReference type="EMBL" id="CP093366">
    <property type="protein sequence ID" value="UQS82652.1"/>
    <property type="molecule type" value="Genomic_DNA"/>
</dbReference>
<organism evidence="2 3">
    <name type="scientific">Bombilactobacillus folatiphilus</name>
    <dbReference type="NCBI Taxonomy" id="2923362"/>
    <lineage>
        <taxon>Bacteria</taxon>
        <taxon>Bacillati</taxon>
        <taxon>Bacillota</taxon>
        <taxon>Bacilli</taxon>
        <taxon>Lactobacillales</taxon>
        <taxon>Lactobacillaceae</taxon>
        <taxon>Bombilactobacillus</taxon>
    </lineage>
</organism>
<proteinExistence type="predicted"/>
<sequence>MKKQYKHLAKIGKYTYPYSSEQKEKKDLENLTTLGKEITRLCFNMIIFLIITYPPILNKQGYGYRIISIILFTIAIIYFSMDAFDISM</sequence>
<dbReference type="RefSeq" id="WP_249514930.1">
    <property type="nucleotide sequence ID" value="NZ_CP093366.1"/>
</dbReference>
<accession>A0ABY4PAF6</accession>
<keyword evidence="1" id="KW-1133">Transmembrane helix</keyword>
<gene>
    <name evidence="2" type="ORF">MOO45_03125</name>
</gene>
<keyword evidence="1" id="KW-0472">Membrane</keyword>
<name>A0ABY4PAF6_9LACO</name>
<evidence type="ECO:0000313" key="2">
    <source>
        <dbReference type="EMBL" id="UQS82652.1"/>
    </source>
</evidence>
<keyword evidence="3" id="KW-1185">Reference proteome</keyword>
<dbReference type="Proteomes" id="UP000831495">
    <property type="component" value="Chromosome"/>
</dbReference>
<reference evidence="2" key="1">
    <citation type="journal article" date="2022" name="Int. J. Syst. Evol. Microbiol.">
        <title>Apilactobacillus apisilvae sp. nov., Nicolia spurrieriana gen. nov. sp. nov., Bombilactobacillus folatiphilus sp. nov. and Bombilactobacillus thymidiniphilus sp. nov., four new lactic acid bacterial isolates from stingless bees Tetragonula carbonaria and Austroplebeia australis.</title>
        <authorList>
            <person name="Oliphant S.A."/>
            <person name="Watson-Haigh N.S."/>
            <person name="Sumby K.M."/>
            <person name="Gardner J."/>
            <person name="Groom S."/>
            <person name="Jiranek V."/>
        </authorList>
    </citation>
    <scope>NUCLEOTIDE SEQUENCE</scope>
    <source>
        <strain evidence="2">SG4_D2</strain>
    </source>
</reference>
<feature type="transmembrane region" description="Helical" evidence="1">
    <location>
        <begin position="38"/>
        <end position="56"/>
    </location>
</feature>